<feature type="active site" description="Proton donor" evidence="4">
    <location>
        <position position="114"/>
    </location>
</feature>
<evidence type="ECO:0000256" key="1">
    <source>
        <dbReference type="ARBA" id="ARBA00006382"/>
    </source>
</evidence>
<dbReference type="FunFam" id="3.40.50.10860:FF:000003">
    <property type="entry name" value="Glutamate dehydrogenase"/>
    <property type="match status" value="1"/>
</dbReference>
<dbReference type="AlphaFoldDB" id="A0A5P9QD30"/>
<dbReference type="GO" id="GO:0004352">
    <property type="term" value="F:glutamate dehydrogenase (NAD+) activity"/>
    <property type="evidence" value="ECO:0007669"/>
    <property type="project" value="TreeGrafter"/>
</dbReference>
<dbReference type="InterPro" id="IPR006097">
    <property type="entry name" value="Glu/Leu/Phe/Val/Trp_DH_dimer"/>
</dbReference>
<dbReference type="InterPro" id="IPR033524">
    <property type="entry name" value="Glu/Leu/Phe/Val_DH_AS"/>
</dbReference>
<feature type="domain" description="Glutamate/phenylalanine/leucine/valine/L-tryptophan dehydrogenase C-terminal" evidence="8">
    <location>
        <begin position="191"/>
        <end position="421"/>
    </location>
</feature>
<dbReference type="EMBL" id="CP045529">
    <property type="protein sequence ID" value="QFU99146.1"/>
    <property type="molecule type" value="Genomic_DNA"/>
</dbReference>
<organism evidence="9 10">
    <name type="scientific">Luteimicrobium xylanilyticum</name>
    <dbReference type="NCBI Taxonomy" id="1133546"/>
    <lineage>
        <taxon>Bacteria</taxon>
        <taxon>Bacillati</taxon>
        <taxon>Actinomycetota</taxon>
        <taxon>Actinomycetes</taxon>
        <taxon>Micrococcales</taxon>
        <taxon>Luteimicrobium</taxon>
    </lineage>
</organism>
<dbReference type="Gene3D" id="3.40.50.10860">
    <property type="entry name" value="Leucine Dehydrogenase, chain A, domain 1"/>
    <property type="match status" value="1"/>
</dbReference>
<keyword evidence="5" id="KW-0520">NAD</keyword>
<dbReference type="InterPro" id="IPR006095">
    <property type="entry name" value="Glu/Leu/Phe/Val/Trp_DH"/>
</dbReference>
<dbReference type="InterPro" id="IPR006096">
    <property type="entry name" value="Glu/Leu/Phe/Val/Trp_DH_C"/>
</dbReference>
<keyword evidence="10" id="KW-1185">Reference proteome</keyword>
<gene>
    <name evidence="9" type="primary">gdhA</name>
    <name evidence="9" type="ORF">KDY119_02672</name>
</gene>
<dbReference type="PANTHER" id="PTHR11606">
    <property type="entry name" value="GLUTAMATE DEHYDROGENASE"/>
    <property type="match status" value="1"/>
</dbReference>
<evidence type="ECO:0000256" key="7">
    <source>
        <dbReference type="RuleBase" id="RU004417"/>
    </source>
</evidence>
<dbReference type="InterPro" id="IPR033922">
    <property type="entry name" value="NAD_bind_Glu_DH"/>
</dbReference>
<feature type="binding site" evidence="5">
    <location>
        <position position="102"/>
    </location>
    <ligand>
        <name>substrate</name>
    </ligand>
</feature>
<dbReference type="PRINTS" id="PR00082">
    <property type="entry name" value="GLFDHDRGNASE"/>
</dbReference>
<dbReference type="KEGG" id="lxl:KDY119_02672"/>
<dbReference type="GO" id="GO:0006538">
    <property type="term" value="P:L-glutamate catabolic process"/>
    <property type="evidence" value="ECO:0007669"/>
    <property type="project" value="TreeGrafter"/>
</dbReference>
<evidence type="ECO:0000259" key="8">
    <source>
        <dbReference type="SMART" id="SM00839"/>
    </source>
</evidence>
<dbReference type="GO" id="GO:0000166">
    <property type="term" value="F:nucleotide binding"/>
    <property type="evidence" value="ECO:0007669"/>
    <property type="project" value="UniProtKB-KW"/>
</dbReference>
<evidence type="ECO:0000256" key="3">
    <source>
        <dbReference type="PIRNR" id="PIRNR000185"/>
    </source>
</evidence>
<evidence type="ECO:0000256" key="4">
    <source>
        <dbReference type="PIRSR" id="PIRSR000185-1"/>
    </source>
</evidence>
<dbReference type="InterPro" id="IPR014362">
    <property type="entry name" value="Glu_DH"/>
</dbReference>
<feature type="site" description="Important for catalysis" evidence="6">
    <location>
        <position position="154"/>
    </location>
</feature>
<evidence type="ECO:0000313" key="10">
    <source>
        <dbReference type="Proteomes" id="UP000326702"/>
    </source>
</evidence>
<feature type="binding site" evidence="5">
    <location>
        <position position="357"/>
    </location>
    <ligand>
        <name>substrate</name>
    </ligand>
</feature>
<dbReference type="SMART" id="SM00839">
    <property type="entry name" value="ELFV_dehydrog"/>
    <property type="match status" value="1"/>
</dbReference>
<dbReference type="InterPro" id="IPR046346">
    <property type="entry name" value="Aminoacid_DH-like_N_sf"/>
</dbReference>
<comment type="similarity">
    <text evidence="1 3 7">Belongs to the Glu/Leu/Phe/Val dehydrogenases family.</text>
</comment>
<dbReference type="SUPFAM" id="SSF53223">
    <property type="entry name" value="Aminoacid dehydrogenase-like, N-terminal domain"/>
    <property type="match status" value="1"/>
</dbReference>
<dbReference type="PROSITE" id="PS00074">
    <property type="entry name" value="GLFV_DEHYDROGENASE"/>
    <property type="match status" value="1"/>
</dbReference>
<protein>
    <recommendedName>
        <fullName evidence="3">Glutamate dehydrogenase</fullName>
    </recommendedName>
</protein>
<dbReference type="Gene3D" id="3.40.50.720">
    <property type="entry name" value="NAD(P)-binding Rossmann-like Domain"/>
    <property type="match status" value="1"/>
</dbReference>
<dbReference type="InterPro" id="IPR036291">
    <property type="entry name" value="NAD(P)-bd_dom_sf"/>
</dbReference>
<sequence>MMTTTSRPFRSDNPALDNALGQLAGAVQILGYHEGIHETLATPRREVNVAVPLRRDDGHVQVFRGHRVQHNVSRGPGKGGLRFHPSVDIDEVRALAMLMTWKCAVVDLPYGGAKGGVDIDPAEHSPAELERVTRRYTSEILPMIGPEQDIMAPDMGTGEREMAWVMDTYSVSMGHTIPAVVTGKPLAIGGSRGRGTATARGIFHVADAALTHAGERLKGSRVAVQGFGKVGANAAKIFSDEGAIVTHVSDAFGAVRNDDGLDVDALLAHVAATGSVVGFERGDAVDGSAVLVADVDVLVPAAIDSVLTVDNAHDVRARFVVEGANGPTTQEADTILGKNGVTIVPDILANAGGVIVSYFEWVQANQTYWWTDAEIEDRLAGRMRSAYAEVAHHAHDHDLTLRDAALVIGVQRVADAHRLRGLYP</sequence>
<keyword evidence="5" id="KW-0547">Nucleotide-binding</keyword>
<proteinExistence type="inferred from homology"/>
<name>A0A5P9QD30_9MICO</name>
<dbReference type="PANTHER" id="PTHR11606:SF13">
    <property type="entry name" value="GLUTAMATE DEHYDROGENASE 1, MITOCHONDRIAL"/>
    <property type="match status" value="1"/>
</dbReference>
<feature type="binding site" evidence="5">
    <location>
        <position position="78"/>
    </location>
    <ligand>
        <name>substrate</name>
    </ligand>
</feature>
<feature type="binding site" evidence="5">
    <location>
        <position position="198"/>
    </location>
    <ligand>
        <name>NAD(+)</name>
        <dbReference type="ChEBI" id="CHEBI:57540"/>
    </ligand>
</feature>
<evidence type="ECO:0000256" key="6">
    <source>
        <dbReference type="PIRSR" id="PIRSR000185-3"/>
    </source>
</evidence>
<reference evidence="9 10" key="1">
    <citation type="submission" date="2019-10" db="EMBL/GenBank/DDBJ databases">
        <title>Genome sequence of Luteimicrobium xylanilyticum HY-24.</title>
        <authorList>
            <person name="Kim D.Y."/>
            <person name="Park H.-Y."/>
        </authorList>
    </citation>
    <scope>NUCLEOTIDE SEQUENCE [LARGE SCALE GENOMIC DNA]</scope>
    <source>
        <strain evidence="9 10">HY-24</strain>
    </source>
</reference>
<dbReference type="CDD" id="cd01076">
    <property type="entry name" value="NAD_bind_1_Glu_DH"/>
    <property type="match status" value="1"/>
</dbReference>
<keyword evidence="2 3" id="KW-0560">Oxidoreductase</keyword>
<evidence type="ECO:0000256" key="5">
    <source>
        <dbReference type="PIRSR" id="PIRSR000185-2"/>
    </source>
</evidence>
<dbReference type="Pfam" id="PF02812">
    <property type="entry name" value="ELFV_dehydrog_N"/>
    <property type="match status" value="1"/>
</dbReference>
<dbReference type="Proteomes" id="UP000326702">
    <property type="component" value="Chromosome"/>
</dbReference>
<dbReference type="Pfam" id="PF00208">
    <property type="entry name" value="ELFV_dehydrog"/>
    <property type="match status" value="1"/>
</dbReference>
<dbReference type="SUPFAM" id="SSF51735">
    <property type="entry name" value="NAD(P)-binding Rossmann-fold domains"/>
    <property type="match status" value="1"/>
</dbReference>
<evidence type="ECO:0000256" key="2">
    <source>
        <dbReference type="ARBA" id="ARBA00023002"/>
    </source>
</evidence>
<accession>A0A5P9QD30</accession>
<evidence type="ECO:0000313" key="9">
    <source>
        <dbReference type="EMBL" id="QFU99146.1"/>
    </source>
</evidence>
<dbReference type="PIRSF" id="PIRSF000185">
    <property type="entry name" value="Glu_DH"/>
    <property type="match status" value="1"/>
</dbReference>